<dbReference type="EMBL" id="JBEXAC010000002">
    <property type="protein sequence ID" value="MET6998639.1"/>
    <property type="molecule type" value="Genomic_DNA"/>
</dbReference>
<reference evidence="3 4" key="1">
    <citation type="submission" date="2024-06" db="EMBL/GenBank/DDBJ databases">
        <title>Chitinophaga defluvii sp. nov., isolated from municipal sewage.</title>
        <authorList>
            <person name="Zhang L."/>
        </authorList>
    </citation>
    <scope>NUCLEOTIDE SEQUENCE [LARGE SCALE GENOMIC DNA]</scope>
    <source>
        <strain evidence="3 4">H8</strain>
    </source>
</reference>
<feature type="chain" id="PRO_5045689502" evidence="2">
    <location>
        <begin position="23"/>
        <end position="355"/>
    </location>
</feature>
<protein>
    <submittedName>
        <fullName evidence="3">Uncharacterized protein</fullName>
    </submittedName>
</protein>
<feature type="coiled-coil region" evidence="1">
    <location>
        <begin position="324"/>
        <end position="351"/>
    </location>
</feature>
<feature type="signal peptide" evidence="2">
    <location>
        <begin position="1"/>
        <end position="22"/>
    </location>
</feature>
<sequence>MKACFALLVTLLTSFVSLNTFAAPAPPDTAIHMVAPQEKMPNLMVKNNALISPLAYNTGDWTYMGYTQEWVAPYRPYYYKLLQLNDPAHRYSSIIELSIEGDPNYFNHQSTYRIRVDKVPGTTTRFDGMEIKCISGNARGATFFVYNDALWVSSNYLWGYVFYRTIADFHDSPMVTAPYTPSLVRPVSALVITTDYGLKCDFDNNQFYKLPYHDVQGNAYFDSNVGIGTNDTKGYKLAVNGAGIFTKIKVKEFGAWPDFVFEPTYRLPSLQEVEQYITTNKHLPDMPTAATVAQEGLDLGEMNRKLLQKVEELTLYLIEGNKKNEALERQLIANEKKNTALENRLEILEKQQQKR</sequence>
<proteinExistence type="predicted"/>
<dbReference type="RefSeq" id="WP_354661283.1">
    <property type="nucleotide sequence ID" value="NZ_JBEXAC010000002.1"/>
</dbReference>
<evidence type="ECO:0000256" key="2">
    <source>
        <dbReference type="SAM" id="SignalP"/>
    </source>
</evidence>
<name>A0ABV2T6I5_9BACT</name>
<gene>
    <name evidence="3" type="ORF">ABR189_14740</name>
</gene>
<comment type="caution">
    <text evidence="3">The sequence shown here is derived from an EMBL/GenBank/DDBJ whole genome shotgun (WGS) entry which is preliminary data.</text>
</comment>
<evidence type="ECO:0000256" key="1">
    <source>
        <dbReference type="SAM" id="Coils"/>
    </source>
</evidence>
<keyword evidence="1" id="KW-0175">Coiled coil</keyword>
<dbReference type="Proteomes" id="UP001549749">
    <property type="component" value="Unassembled WGS sequence"/>
</dbReference>
<evidence type="ECO:0000313" key="4">
    <source>
        <dbReference type="Proteomes" id="UP001549749"/>
    </source>
</evidence>
<keyword evidence="4" id="KW-1185">Reference proteome</keyword>
<keyword evidence="2" id="KW-0732">Signal</keyword>
<organism evidence="3 4">
    <name type="scientific">Chitinophaga defluvii</name>
    <dbReference type="NCBI Taxonomy" id="3163343"/>
    <lineage>
        <taxon>Bacteria</taxon>
        <taxon>Pseudomonadati</taxon>
        <taxon>Bacteroidota</taxon>
        <taxon>Chitinophagia</taxon>
        <taxon>Chitinophagales</taxon>
        <taxon>Chitinophagaceae</taxon>
        <taxon>Chitinophaga</taxon>
    </lineage>
</organism>
<evidence type="ECO:0000313" key="3">
    <source>
        <dbReference type="EMBL" id="MET6998639.1"/>
    </source>
</evidence>
<accession>A0ABV2T6I5</accession>